<keyword evidence="3" id="KW-1185">Reference proteome</keyword>
<dbReference type="PANTHER" id="PTHR33210:SF24">
    <property type="entry name" value="POLLEN OLE E 1 ALLERGEN AND EXTENSIN FAMILY PROTEIN"/>
    <property type="match status" value="1"/>
</dbReference>
<dbReference type="eggNOG" id="ENOG502QWKA">
    <property type="taxonomic scope" value="Eukaryota"/>
</dbReference>
<dbReference type="PANTHER" id="PTHR33210">
    <property type="entry name" value="PROTODERMAL FACTOR 1"/>
    <property type="match status" value="1"/>
</dbReference>
<dbReference type="OrthoDB" id="1909008at2759"/>
<dbReference type="KEGG" id="crb:17893079"/>
<evidence type="ECO:0000256" key="1">
    <source>
        <dbReference type="SAM" id="SignalP"/>
    </source>
</evidence>
<dbReference type="InterPro" id="IPR039923">
    <property type="entry name" value="Protodermal_1"/>
</dbReference>
<reference evidence="3" key="1">
    <citation type="journal article" date="2013" name="Nat. Genet.">
        <title>The Capsella rubella genome and the genomic consequences of rapid mating system evolution.</title>
        <authorList>
            <person name="Slotte T."/>
            <person name="Hazzouri K.M."/>
            <person name="Agren J.A."/>
            <person name="Koenig D."/>
            <person name="Maumus F."/>
            <person name="Guo Y.L."/>
            <person name="Steige K."/>
            <person name="Platts A.E."/>
            <person name="Escobar J.S."/>
            <person name="Newman L.K."/>
            <person name="Wang W."/>
            <person name="Mandakova T."/>
            <person name="Vello E."/>
            <person name="Smith L.M."/>
            <person name="Henz S.R."/>
            <person name="Steffen J."/>
            <person name="Takuno S."/>
            <person name="Brandvain Y."/>
            <person name="Coop G."/>
            <person name="Andolfatto P."/>
            <person name="Hu T.T."/>
            <person name="Blanchette M."/>
            <person name="Clark R.M."/>
            <person name="Quesneville H."/>
            <person name="Nordborg M."/>
            <person name="Gaut B.S."/>
            <person name="Lysak M.A."/>
            <person name="Jenkins J."/>
            <person name="Grimwood J."/>
            <person name="Chapman J."/>
            <person name="Prochnik S."/>
            <person name="Shu S."/>
            <person name="Rokhsar D."/>
            <person name="Schmutz J."/>
            <person name="Weigel D."/>
            <person name="Wright S.I."/>
        </authorList>
    </citation>
    <scope>NUCLEOTIDE SEQUENCE [LARGE SCALE GENOMIC DNA]</scope>
    <source>
        <strain evidence="3">cv. Monte Gargano</strain>
    </source>
</reference>
<evidence type="ECO:0000313" key="2">
    <source>
        <dbReference type="EMBL" id="EOA30967.1"/>
    </source>
</evidence>
<keyword evidence="1" id="KW-0732">Signal</keyword>
<evidence type="ECO:0008006" key="4">
    <source>
        <dbReference type="Google" id="ProtNLM"/>
    </source>
</evidence>
<dbReference type="Proteomes" id="UP000029121">
    <property type="component" value="Unassembled WGS sequence"/>
</dbReference>
<dbReference type="AlphaFoldDB" id="R0G5Z1"/>
<gene>
    <name evidence="2" type="ORF">CARUB_v10014113mg</name>
</gene>
<evidence type="ECO:0000313" key="3">
    <source>
        <dbReference type="Proteomes" id="UP000029121"/>
    </source>
</evidence>
<accession>R0G5Z1</accession>
<dbReference type="EMBL" id="KB870807">
    <property type="protein sequence ID" value="EOA30967.1"/>
    <property type="molecule type" value="Genomic_DNA"/>
</dbReference>
<protein>
    <recommendedName>
        <fullName evidence="4">Pollen Ole e 1 allergen and extensin family protein</fullName>
    </recommendedName>
</protein>
<organism evidence="2 3">
    <name type="scientific">Capsella rubella</name>
    <dbReference type="NCBI Taxonomy" id="81985"/>
    <lineage>
        <taxon>Eukaryota</taxon>
        <taxon>Viridiplantae</taxon>
        <taxon>Streptophyta</taxon>
        <taxon>Embryophyta</taxon>
        <taxon>Tracheophyta</taxon>
        <taxon>Spermatophyta</taxon>
        <taxon>Magnoliopsida</taxon>
        <taxon>eudicotyledons</taxon>
        <taxon>Gunneridae</taxon>
        <taxon>Pentapetalae</taxon>
        <taxon>rosids</taxon>
        <taxon>malvids</taxon>
        <taxon>Brassicales</taxon>
        <taxon>Brassicaceae</taxon>
        <taxon>Camelineae</taxon>
        <taxon>Capsella</taxon>
    </lineage>
</organism>
<dbReference type="Pfam" id="PF01190">
    <property type="entry name" value="Pollen_Ole_e_1"/>
    <property type="match status" value="1"/>
</dbReference>
<dbReference type="STRING" id="81985.R0G5Z1"/>
<feature type="chain" id="PRO_5004350992" description="Pollen Ole e 1 allergen and extensin family protein" evidence="1">
    <location>
        <begin position="20"/>
        <end position="340"/>
    </location>
</feature>
<feature type="signal peptide" evidence="1">
    <location>
        <begin position="1"/>
        <end position="19"/>
    </location>
</feature>
<name>R0G5Z1_9BRAS</name>
<proteinExistence type="predicted"/>
<sequence>MDPYHNNLLFVYFLLLCLAANEIAGYATVTGSVFCDQCKDGERSLFDFPVSGVKVSVTCSDGNGQVYMSREETTNWLGGYVMRFDGTPDLSNCYAQVSNNGAQQDPNSCSIASGPAQKLKLLFSFFGIETFATDALLAQPLQPRSFCPKPPAAPVMPPPQVPVMPPPQVPVKPPQVPVVSPPPPTLPPPQIPVISLPPVTSPPQFKLPPLPPIPPIPFVEPSACSHQLWMKPEYRCYWRAIGPDTKVAVAFGLIAGRRYGTDMTVREALDGRGEAYKTLLREATTALLNSYNSLGFPYNTISVITHTNLALLGNSQHDVLMTAIHFMKANSGTCKFTVCN</sequence>